<dbReference type="SUPFAM" id="SSF56935">
    <property type="entry name" value="Porins"/>
    <property type="match status" value="1"/>
</dbReference>
<dbReference type="HOGENOM" id="CLU_004317_0_1_10"/>
<comment type="similarity">
    <text evidence="7">Belongs to the TonB-dependent receptor family.</text>
</comment>
<evidence type="ECO:0000256" key="1">
    <source>
        <dbReference type="ARBA" id="ARBA00004571"/>
    </source>
</evidence>
<dbReference type="GO" id="GO:0009279">
    <property type="term" value="C:cell outer membrane"/>
    <property type="evidence" value="ECO:0007669"/>
    <property type="project" value="UniProtKB-SubCell"/>
</dbReference>
<dbReference type="EMBL" id="AQHW01000025">
    <property type="protein sequence ID" value="KKB49251.1"/>
    <property type="molecule type" value="Genomic_DNA"/>
</dbReference>
<dbReference type="InterPro" id="IPR012910">
    <property type="entry name" value="Plug_dom"/>
</dbReference>
<dbReference type="Pfam" id="PF07715">
    <property type="entry name" value="Plug"/>
    <property type="match status" value="1"/>
</dbReference>
<gene>
    <name evidence="10" type="ORF">HMPREF1536_04315</name>
</gene>
<evidence type="ECO:0000256" key="6">
    <source>
        <dbReference type="ARBA" id="ARBA00023237"/>
    </source>
</evidence>
<organism evidence="10 11">
    <name type="scientific">Parabacteroides gordonii MS-1 = DSM 23371</name>
    <dbReference type="NCBI Taxonomy" id="1203610"/>
    <lineage>
        <taxon>Bacteria</taxon>
        <taxon>Pseudomonadati</taxon>
        <taxon>Bacteroidota</taxon>
        <taxon>Bacteroidia</taxon>
        <taxon>Bacteroidales</taxon>
        <taxon>Tannerellaceae</taxon>
        <taxon>Parabacteroides</taxon>
    </lineage>
</organism>
<dbReference type="PATRIC" id="fig|1203610.3.peg.4392"/>
<sequence length="1054" mass="116474">MNKINYLCLLLILLLFPFISVSAQEVNISGVVIDNEGLTMPGVSVAVKGATSGTITDLDGKFNISVPKGTTLIFSFIGYTTKEVKVGNESILNITLNASTVGLDEVVVVGYGTQSRRTITSAITKVSGDALKNVPVNTIGEGLKGKIAGARLYSNNNTPGADATIRIRGGSSINKSNDPLILVDGVERAFSGINPNDIESIEVLKDAASTAIYGSRASNGVILITTKKGSANQAPRITFEANVALQQAETLYDFMSAEDYLNIVRPAVAVGPNSRYNSMDGYSASSGNTASSIYSTRYLRDGESVPAGYKSMPDPLDPSKTLIFQDNNFQDEIYKNALWQNYYVGIDGGSDAVRYSASVGYTDDGGVALATDYSRLSMRNNLDVKINSKLSLAAGFDYSKTNSSEYPNQMNVISRGLATPPTQKKYNEDGTPTKGYNATSPNPLWYQYYNDQSKEEKRLSAFGKLTYRIIDGLRADVQLSTYNHHWRSDSFEKANEFSGLRTTTAKFGELDRNKLEAYGTYNKTIKDHSFSIMAGYSYQKDKNQTMEATVTGASSDKVPTLTAGPNKKDAKSDFTDDVTIGYFGRLSYDFQKKYLFSATFREDASSRFASGNQWGFFPGASVGWVMSDESFMQNAKAIDNLKWRISYGQTGNNTIGLYDAYGKYSTDAKYDGVAGIVPSTMPNLGLTWEVSTQLDAGFDLSMFNNRLNINADYFDKRTDNLLFSKELPNTSGFEDVQTNIGKVKFYGFDIEIGSTNIETKDFTWTSKFTWSFVKNKVLKLPDNGRDKNRIGGITLADGTAFGGTAEGESLYSYYGYVVDHILETQQQADNAMYDSSAKGYRHSDGKNIAGRKEVGDYEWKNREGSQTRDGKDYIDSQDQFLLGYTVPHSTGGLNNNFTYKNFTLNIFLDWALGHSINNNSEMRYFMNTFANNYTLIDEVKQCWTQPGDNTKYARFTANDPDDGNANFSRTSNIFNYKGDYLCIREISLQYNVPTNKLVKLGIQNLAFTLAGNNLHYFTAVKGVSPEVGASTTYNKDYYNYPPIRKYSIGVKVTF</sequence>
<comment type="caution">
    <text evidence="10">The sequence shown here is derived from an EMBL/GenBank/DDBJ whole genome shotgun (WGS) entry which is preliminary data.</text>
</comment>
<feature type="domain" description="TonB-dependent receptor plug" evidence="9">
    <location>
        <begin position="116"/>
        <end position="221"/>
    </location>
</feature>
<evidence type="ECO:0000259" key="9">
    <source>
        <dbReference type="Pfam" id="PF07715"/>
    </source>
</evidence>
<proteinExistence type="inferred from homology"/>
<keyword evidence="2 7" id="KW-0813">Transport</keyword>
<keyword evidence="4 7" id="KW-0812">Transmembrane</keyword>
<evidence type="ECO:0000256" key="4">
    <source>
        <dbReference type="ARBA" id="ARBA00022692"/>
    </source>
</evidence>
<dbReference type="PROSITE" id="PS52016">
    <property type="entry name" value="TONB_DEPENDENT_REC_3"/>
    <property type="match status" value="1"/>
</dbReference>
<dbReference type="InterPro" id="IPR023996">
    <property type="entry name" value="TonB-dep_OMP_SusC/RagA"/>
</dbReference>
<keyword evidence="3 7" id="KW-1134">Transmembrane beta strand</keyword>
<dbReference type="Gene3D" id="2.60.40.1120">
    <property type="entry name" value="Carboxypeptidase-like, regulatory domain"/>
    <property type="match status" value="1"/>
</dbReference>
<dbReference type="InterPro" id="IPR008969">
    <property type="entry name" value="CarboxyPept-like_regulatory"/>
</dbReference>
<feature type="chain" id="PRO_5002488041" evidence="8">
    <location>
        <begin position="24"/>
        <end position="1054"/>
    </location>
</feature>
<dbReference type="InterPro" id="IPR023997">
    <property type="entry name" value="TonB-dep_OMP_SusC/RagA_CS"/>
</dbReference>
<evidence type="ECO:0000256" key="2">
    <source>
        <dbReference type="ARBA" id="ARBA00022448"/>
    </source>
</evidence>
<dbReference type="InterPro" id="IPR039426">
    <property type="entry name" value="TonB-dep_rcpt-like"/>
</dbReference>
<dbReference type="InterPro" id="IPR036942">
    <property type="entry name" value="Beta-barrel_TonB_sf"/>
</dbReference>
<dbReference type="Proteomes" id="UP000033035">
    <property type="component" value="Unassembled WGS sequence"/>
</dbReference>
<reference evidence="10 11" key="1">
    <citation type="submission" date="2013-04" db="EMBL/GenBank/DDBJ databases">
        <title>The Genome Sequence of Parabacteroides gordonii DSM 23371.</title>
        <authorList>
            <consortium name="The Broad Institute Genomics Platform"/>
            <person name="Earl A."/>
            <person name="Ward D."/>
            <person name="Feldgarden M."/>
            <person name="Gevers D."/>
            <person name="Martens E."/>
            <person name="Sakamoto M."/>
            <person name="Benno Y."/>
            <person name="Suzuki N."/>
            <person name="Matsunaga N."/>
            <person name="Koshihara K."/>
            <person name="Seki M."/>
            <person name="Komiya H."/>
            <person name="Walker B."/>
            <person name="Young S."/>
            <person name="Zeng Q."/>
            <person name="Gargeya S."/>
            <person name="Fitzgerald M."/>
            <person name="Haas B."/>
            <person name="Abouelleil A."/>
            <person name="Allen A.W."/>
            <person name="Alvarado L."/>
            <person name="Arachchi H.M."/>
            <person name="Berlin A.M."/>
            <person name="Chapman S.B."/>
            <person name="Gainer-Dewar J."/>
            <person name="Goldberg J."/>
            <person name="Griggs A."/>
            <person name="Gujja S."/>
            <person name="Hansen M."/>
            <person name="Howarth C."/>
            <person name="Imamovic A."/>
            <person name="Ireland A."/>
            <person name="Larimer J."/>
            <person name="McCowan C."/>
            <person name="Murphy C."/>
            <person name="Pearson M."/>
            <person name="Poon T.W."/>
            <person name="Priest M."/>
            <person name="Roberts A."/>
            <person name="Saif S."/>
            <person name="Shea T."/>
            <person name="Sisk P."/>
            <person name="Sykes S."/>
            <person name="Wortman J."/>
            <person name="Nusbaum C."/>
            <person name="Birren B."/>
        </authorList>
    </citation>
    <scope>NUCLEOTIDE SEQUENCE [LARGE SCALE GENOMIC DNA]</scope>
    <source>
        <strain evidence="10 11">MS-1</strain>
    </source>
</reference>
<dbReference type="FunFam" id="2.60.40.1120:FF:000003">
    <property type="entry name" value="Outer membrane protein Omp121"/>
    <property type="match status" value="1"/>
</dbReference>
<dbReference type="RefSeq" id="WP_028729186.1">
    <property type="nucleotide sequence ID" value="NZ_KE386763.1"/>
</dbReference>
<accession>A0A0F5IUN0</accession>
<keyword evidence="11" id="KW-1185">Reference proteome</keyword>
<evidence type="ECO:0000313" key="10">
    <source>
        <dbReference type="EMBL" id="KKB49251.1"/>
    </source>
</evidence>
<keyword evidence="5 7" id="KW-0472">Membrane</keyword>
<evidence type="ECO:0000256" key="7">
    <source>
        <dbReference type="PROSITE-ProRule" id="PRU01360"/>
    </source>
</evidence>
<dbReference type="Gene3D" id="2.40.170.20">
    <property type="entry name" value="TonB-dependent receptor, beta-barrel domain"/>
    <property type="match status" value="1"/>
</dbReference>
<evidence type="ECO:0000256" key="8">
    <source>
        <dbReference type="SAM" id="SignalP"/>
    </source>
</evidence>
<dbReference type="FunFam" id="2.170.130.10:FF:000003">
    <property type="entry name" value="SusC/RagA family TonB-linked outer membrane protein"/>
    <property type="match status" value="1"/>
</dbReference>
<dbReference type="Pfam" id="PF13715">
    <property type="entry name" value="CarbopepD_reg_2"/>
    <property type="match status" value="1"/>
</dbReference>
<dbReference type="SUPFAM" id="SSF49464">
    <property type="entry name" value="Carboxypeptidase regulatory domain-like"/>
    <property type="match status" value="1"/>
</dbReference>
<evidence type="ECO:0000256" key="3">
    <source>
        <dbReference type="ARBA" id="ARBA00022452"/>
    </source>
</evidence>
<dbReference type="Gene3D" id="2.170.130.10">
    <property type="entry name" value="TonB-dependent receptor, plug domain"/>
    <property type="match status" value="1"/>
</dbReference>
<dbReference type="AlphaFoldDB" id="A0A0F5IUN0"/>
<name>A0A0F5IUN0_9BACT</name>
<protein>
    <submittedName>
        <fullName evidence="10">SusC/RagA family TonB-linked outer membrane protein</fullName>
    </submittedName>
</protein>
<dbReference type="STRING" id="1203610.HMPREF1536_04315"/>
<dbReference type="NCBIfam" id="TIGR04056">
    <property type="entry name" value="OMP_RagA_SusC"/>
    <property type="match status" value="1"/>
</dbReference>
<comment type="subcellular location">
    <subcellularLocation>
        <location evidence="1 7">Cell outer membrane</location>
        <topology evidence="1 7">Multi-pass membrane protein</topology>
    </subcellularLocation>
</comment>
<dbReference type="InterPro" id="IPR037066">
    <property type="entry name" value="Plug_dom_sf"/>
</dbReference>
<keyword evidence="6 7" id="KW-0998">Cell outer membrane</keyword>
<evidence type="ECO:0000313" key="11">
    <source>
        <dbReference type="Proteomes" id="UP000033035"/>
    </source>
</evidence>
<evidence type="ECO:0000256" key="5">
    <source>
        <dbReference type="ARBA" id="ARBA00023136"/>
    </source>
</evidence>
<dbReference type="NCBIfam" id="TIGR04057">
    <property type="entry name" value="SusC_RagA_signa"/>
    <property type="match status" value="1"/>
</dbReference>
<feature type="signal peptide" evidence="8">
    <location>
        <begin position="1"/>
        <end position="23"/>
    </location>
</feature>
<keyword evidence="8" id="KW-0732">Signal</keyword>